<dbReference type="GeneID" id="57293956"/>
<reference evidence="1 2" key="1">
    <citation type="submission" date="2014-01" db="EMBL/GenBank/DDBJ databases">
        <authorList>
            <person name="Durkin A.S."/>
            <person name="McCorrison J."/>
            <person name="Torralba M."/>
            <person name="Gillis M."/>
            <person name="Haft D.H."/>
            <person name="Methe B."/>
            <person name="Sutton G."/>
            <person name="Nelson K.E."/>
        </authorList>
    </citation>
    <scope>NUCLEOTIDE SEQUENCE [LARGE SCALE GENOMIC DNA]</scope>
    <source>
        <strain evidence="1 2">205/92</strain>
    </source>
</reference>
<dbReference type="EMBL" id="JALD01000045">
    <property type="protein sequence ID" value="EUD10920.1"/>
    <property type="molecule type" value="Genomic_DNA"/>
</dbReference>
<name>A0AAV3M5A7_9GAMM</name>
<dbReference type="InterPro" id="IPR043129">
    <property type="entry name" value="ATPase_NBD"/>
</dbReference>
<dbReference type="AlphaFoldDB" id="A0AAV3M5A7"/>
<accession>A0AAV3M5A7</accession>
<evidence type="ECO:0000313" key="1">
    <source>
        <dbReference type="EMBL" id="EUD10920.1"/>
    </source>
</evidence>
<dbReference type="Gene3D" id="3.30.420.40">
    <property type="match status" value="2"/>
</dbReference>
<organism evidence="1 2">
    <name type="scientific">Providencia alcalifaciens 205/92</name>
    <dbReference type="NCBI Taxonomy" id="1256988"/>
    <lineage>
        <taxon>Bacteria</taxon>
        <taxon>Pseudomonadati</taxon>
        <taxon>Pseudomonadota</taxon>
        <taxon>Gammaproteobacteria</taxon>
        <taxon>Enterobacterales</taxon>
        <taxon>Morganellaceae</taxon>
        <taxon>Providencia</taxon>
    </lineage>
</organism>
<protein>
    <submittedName>
        <fullName evidence="1">ROK family protein</fullName>
    </submittedName>
</protein>
<comment type="caution">
    <text evidence="1">The sequence shown here is derived from an EMBL/GenBank/DDBJ whole genome shotgun (WGS) entry which is preliminary data.</text>
</comment>
<sequence>MASSNQNVQYFFKKRNILVIDIGGTFIKVYSSDLNNVIKIKSGLSMTPQKFIHELNENLSFSHYAGVSIGFPSPIIENRIMKEPANLGYGWVNFDLESAFNCPVKIINDAAMQATGSYDGGKMLFLGLGTGLGSSLVVNNEVISLELGHLNYLDHNYEYFTCDAYRQKNGNKNWEDEVLNITDDFYQVFMPDYIVLGGGNVVRLNNLPEYVRRGGNDKAFIGGMKMWNE</sequence>
<dbReference type="Proteomes" id="UP000022311">
    <property type="component" value="Unassembled WGS sequence"/>
</dbReference>
<gene>
    <name evidence="1" type="ORF">HMPREF1563_2748</name>
</gene>
<dbReference type="InterPro" id="IPR000600">
    <property type="entry name" value="ROK"/>
</dbReference>
<dbReference type="SUPFAM" id="SSF53067">
    <property type="entry name" value="Actin-like ATPase domain"/>
    <property type="match status" value="1"/>
</dbReference>
<proteinExistence type="predicted"/>
<dbReference type="Pfam" id="PF00480">
    <property type="entry name" value="ROK"/>
    <property type="match status" value="1"/>
</dbReference>
<dbReference type="RefSeq" id="WP_006661894.1">
    <property type="nucleotide sequence ID" value="NZ_JALD01000045.1"/>
</dbReference>
<evidence type="ECO:0000313" key="2">
    <source>
        <dbReference type="Proteomes" id="UP000022311"/>
    </source>
</evidence>